<sequence>MTRKFSINGKKIGPNQPTYVIAEIGINHNGDEQAAIKLVDAAIDAGADAVKFQKRDLPSIYPQEVLDHPERFEQGFQYMIPILKEVELSDDAFIRIKAYCDLRNITFVCTPFDPVSADFLNSLDTKAFKIASADLTNSALLEQVAAFKKPMIVSTGMSTWAEIDQAVKTLIKAEASFALLHCRSVYPVWPREVNLRMINRLKQYNVPVGYSGHEIGITIALVAASMGAEVIEKHITLNKKDKGPDHKVSLEPYELKRLIRDIRLADQAIGKEKRFMLRGEVLNREIFGKSLVATRTLYPGEVISEKCVTIKGPGKGLPPDRKGELLGKTAKRTIKESTLFKEDDINDTQSSGFDTSKLGNWGLIARFSDYQAFLPYKPKVIEFHLAEKDFQIPFAPHRHLDCQLVVHVPEYLGDKLFDLCSNNEQIRLASIALVDKSVSLTLEIAKHFNGIPRIIMHPGAMSLQAKLDKRKLRENLDMSLAEIRKKWASEAITFLLENLPPYPWYFGGQWKGNYFMESEEICEFCSRNDVSICFDLSHAALFCNARNQSLKEMVYTLLPFASHLHLADGYGLDGEGVQFGEGDIAMDEILPMLAGFQGTWVPEIWRGHLDNGKGFVRALEYIVDSGYLKV</sequence>
<dbReference type="STRING" id="1121409.SAMN02745124_04162"/>
<evidence type="ECO:0000313" key="3">
    <source>
        <dbReference type="Proteomes" id="UP000184139"/>
    </source>
</evidence>
<evidence type="ECO:0000313" key="2">
    <source>
        <dbReference type="EMBL" id="SHI12609.1"/>
    </source>
</evidence>
<dbReference type="InterPro" id="IPR036732">
    <property type="entry name" value="AFP_Neu5c_C_sf"/>
</dbReference>
<dbReference type="SUPFAM" id="SSF51269">
    <property type="entry name" value="AFP III-like domain"/>
    <property type="match status" value="1"/>
</dbReference>
<accession>A0A1M5YL15</accession>
<dbReference type="InterPro" id="IPR013974">
    <property type="entry name" value="SAF"/>
</dbReference>
<dbReference type="GO" id="GO:0016051">
    <property type="term" value="P:carbohydrate biosynthetic process"/>
    <property type="evidence" value="ECO:0007669"/>
    <property type="project" value="InterPro"/>
</dbReference>
<feature type="domain" description="AFP-like" evidence="1">
    <location>
        <begin position="290"/>
        <end position="348"/>
    </location>
</feature>
<dbReference type="Proteomes" id="UP000184139">
    <property type="component" value="Unassembled WGS sequence"/>
</dbReference>
<keyword evidence="3" id="KW-1185">Reference proteome</keyword>
<dbReference type="PANTHER" id="PTHR42966:SF3">
    <property type="entry name" value="BLR5971 PROTEIN"/>
    <property type="match status" value="1"/>
</dbReference>
<dbReference type="InterPro" id="IPR006190">
    <property type="entry name" value="SAF_AFP_Neu5Ac"/>
</dbReference>
<dbReference type="SUPFAM" id="SSF51569">
    <property type="entry name" value="Aldolase"/>
    <property type="match status" value="1"/>
</dbReference>
<dbReference type="InterPro" id="IPR013022">
    <property type="entry name" value="Xyl_isomerase-like_TIM-brl"/>
</dbReference>
<gene>
    <name evidence="2" type="ORF">SAMN02745124_04162</name>
</gene>
<organism evidence="2 3">
    <name type="scientific">Desulfofustis glycolicus DSM 9705</name>
    <dbReference type="NCBI Taxonomy" id="1121409"/>
    <lineage>
        <taxon>Bacteria</taxon>
        <taxon>Pseudomonadati</taxon>
        <taxon>Thermodesulfobacteriota</taxon>
        <taxon>Desulfobulbia</taxon>
        <taxon>Desulfobulbales</taxon>
        <taxon>Desulfocapsaceae</taxon>
        <taxon>Desulfofustis</taxon>
    </lineage>
</organism>
<dbReference type="InterPro" id="IPR051690">
    <property type="entry name" value="PseI-like"/>
</dbReference>
<dbReference type="Pfam" id="PF01261">
    <property type="entry name" value="AP_endonuc_2"/>
    <property type="match status" value="1"/>
</dbReference>
<dbReference type="Gene3D" id="3.20.20.70">
    <property type="entry name" value="Aldolase class I"/>
    <property type="match status" value="1"/>
</dbReference>
<dbReference type="Gene3D" id="3.90.1210.10">
    <property type="entry name" value="Antifreeze-like/N-acetylneuraminic acid synthase C-terminal domain"/>
    <property type="match status" value="1"/>
</dbReference>
<dbReference type="RefSeq" id="WP_073379130.1">
    <property type="nucleotide sequence ID" value="NZ_FQXS01000041.1"/>
</dbReference>
<name>A0A1M5YL15_9BACT</name>
<protein>
    <submittedName>
        <fullName evidence="2">N-acetylneuraminate synthase</fullName>
    </submittedName>
</protein>
<dbReference type="Pfam" id="PF03102">
    <property type="entry name" value="NeuB"/>
    <property type="match status" value="1"/>
</dbReference>
<dbReference type="GO" id="GO:0047444">
    <property type="term" value="F:N-acylneuraminate-9-phosphate synthase activity"/>
    <property type="evidence" value="ECO:0007669"/>
    <property type="project" value="TreeGrafter"/>
</dbReference>
<dbReference type="CDD" id="cd11615">
    <property type="entry name" value="SAF_NeuB_like"/>
    <property type="match status" value="1"/>
</dbReference>
<dbReference type="EMBL" id="FQXS01000041">
    <property type="protein sequence ID" value="SHI12609.1"/>
    <property type="molecule type" value="Genomic_DNA"/>
</dbReference>
<dbReference type="InterPro" id="IPR057736">
    <property type="entry name" value="SAF_PseI/NeuA/NeuB"/>
</dbReference>
<dbReference type="InterPro" id="IPR013785">
    <property type="entry name" value="Aldolase_TIM"/>
</dbReference>
<dbReference type="OrthoDB" id="9781701at2"/>
<proteinExistence type="predicted"/>
<dbReference type="AlphaFoldDB" id="A0A1M5YL15"/>
<dbReference type="Pfam" id="PF08666">
    <property type="entry name" value="SAF"/>
    <property type="match status" value="1"/>
</dbReference>
<reference evidence="2 3" key="1">
    <citation type="submission" date="2016-11" db="EMBL/GenBank/DDBJ databases">
        <authorList>
            <person name="Jaros S."/>
            <person name="Januszkiewicz K."/>
            <person name="Wedrychowicz H."/>
        </authorList>
    </citation>
    <scope>NUCLEOTIDE SEQUENCE [LARGE SCALE GENOMIC DNA]</scope>
    <source>
        <strain evidence="2 3">DSM 9705</strain>
    </source>
</reference>
<dbReference type="SMART" id="SM00858">
    <property type="entry name" value="SAF"/>
    <property type="match status" value="1"/>
</dbReference>
<evidence type="ECO:0000259" key="1">
    <source>
        <dbReference type="PROSITE" id="PS50844"/>
    </source>
</evidence>
<dbReference type="InterPro" id="IPR013132">
    <property type="entry name" value="PseI/NeuA/B-like_N"/>
</dbReference>
<dbReference type="PROSITE" id="PS50844">
    <property type="entry name" value="AFP_LIKE"/>
    <property type="match status" value="1"/>
</dbReference>
<dbReference type="PANTHER" id="PTHR42966">
    <property type="entry name" value="N-ACETYLNEURAMINATE SYNTHASE"/>
    <property type="match status" value="1"/>
</dbReference>
<dbReference type="Gene3D" id="3.20.20.150">
    <property type="entry name" value="Divalent-metal-dependent TIM barrel enzymes"/>
    <property type="match status" value="1"/>
</dbReference>
<dbReference type="InterPro" id="IPR036237">
    <property type="entry name" value="Xyl_isomerase-like_sf"/>
</dbReference>
<dbReference type="SUPFAM" id="SSF51658">
    <property type="entry name" value="Xylose isomerase-like"/>
    <property type="match status" value="1"/>
</dbReference>